<sequence length="38" mass="4549">MLLLNLNSIKTTQEVVFIYHFTDYFTKIITFKPIQSKL</sequence>
<comment type="caution">
    <text evidence="1">The sequence shown here is derived from an EMBL/GenBank/DDBJ whole genome shotgun (WGS) entry which is preliminary data.</text>
</comment>
<reference evidence="1 2" key="1">
    <citation type="submission" date="2020-08" db="EMBL/GenBank/DDBJ databases">
        <title>Genomic Encyclopedia of Type Strains, Phase IV (KMG-IV): sequencing the most valuable type-strain genomes for metagenomic binning, comparative biology and taxonomic classification.</title>
        <authorList>
            <person name="Goeker M."/>
        </authorList>
    </citation>
    <scope>NUCLEOTIDE SEQUENCE [LARGE SCALE GENOMIC DNA]</scope>
    <source>
        <strain evidence="1 2">DSM 100397</strain>
    </source>
</reference>
<keyword evidence="2" id="KW-1185">Reference proteome</keyword>
<name>A0ABR6DLA0_9FLAO</name>
<evidence type="ECO:0000313" key="2">
    <source>
        <dbReference type="Proteomes" id="UP000555003"/>
    </source>
</evidence>
<proteinExistence type="predicted"/>
<accession>A0ABR6DLA0</accession>
<gene>
    <name evidence="1" type="ORF">GGR22_000574</name>
</gene>
<protein>
    <submittedName>
        <fullName evidence="1">Uncharacterized protein</fullName>
    </submittedName>
</protein>
<evidence type="ECO:0000313" key="1">
    <source>
        <dbReference type="EMBL" id="MBA9072448.1"/>
    </source>
</evidence>
<dbReference type="EMBL" id="JACJIS010000001">
    <property type="protein sequence ID" value="MBA9072448.1"/>
    <property type="molecule type" value="Genomic_DNA"/>
</dbReference>
<dbReference type="Proteomes" id="UP000555003">
    <property type="component" value="Unassembled WGS sequence"/>
</dbReference>
<organism evidence="1 2">
    <name type="scientific">Flavobacterium gossypii</name>
    <dbReference type="NCBI Taxonomy" id="1646119"/>
    <lineage>
        <taxon>Bacteria</taxon>
        <taxon>Pseudomonadati</taxon>
        <taxon>Bacteroidota</taxon>
        <taxon>Flavobacteriia</taxon>
        <taxon>Flavobacteriales</taxon>
        <taxon>Flavobacteriaceae</taxon>
        <taxon>Flavobacterium</taxon>
    </lineage>
</organism>